<dbReference type="EMBL" id="CP071090">
    <property type="protein sequence ID" value="QSQ27937.1"/>
    <property type="molecule type" value="Genomic_DNA"/>
</dbReference>
<proteinExistence type="predicted"/>
<gene>
    <name evidence="2" type="ORF">JY651_01070</name>
</gene>
<protein>
    <submittedName>
        <fullName evidence="2">Caspase family protein</fullName>
    </submittedName>
</protein>
<reference evidence="2 3" key="1">
    <citation type="submission" date="2021-02" db="EMBL/GenBank/DDBJ databases">
        <title>De Novo genome assembly of isolated myxobacteria.</title>
        <authorList>
            <person name="Stevens D.C."/>
        </authorList>
    </citation>
    <scope>NUCLEOTIDE SEQUENCE [LARGE SCALE GENOMIC DNA]</scope>
    <source>
        <strain evidence="3">SCPEA02</strain>
    </source>
</reference>
<dbReference type="InterPro" id="IPR011600">
    <property type="entry name" value="Pept_C14_caspase"/>
</dbReference>
<dbReference type="SUPFAM" id="SSF52129">
    <property type="entry name" value="Caspase-like"/>
    <property type="match status" value="1"/>
</dbReference>
<evidence type="ECO:0000313" key="3">
    <source>
        <dbReference type="Proteomes" id="UP000662747"/>
    </source>
</evidence>
<name>A0ABX7PBY5_9BACT</name>
<dbReference type="InterPro" id="IPR029030">
    <property type="entry name" value="Caspase-like_dom_sf"/>
</dbReference>
<dbReference type="Pfam" id="PF00656">
    <property type="entry name" value="Peptidase_C14"/>
    <property type="match status" value="1"/>
</dbReference>
<sequence>MAALPAHAESRFALSVGHNVGLAADEPLRWAERDAERMDALFGQLGGVPEDRRILLRGEDPASVRLALARVRGRIEEARRLGERTLLFFFYSGHGDASALHLGGQTLPLAELRRLLADVPATVSVAVLDSCHSGAVVSGRVKGLSSAPAFDVSFVRQVGPEGRVFITSAGAHEVAQESDNLQGSYFTHHLLSGLRGAADVDGDSRVSLAEAYRHVYHRTLVGSHGSTAAVQHPELSSQLAGEGDLFLTALERSQARLELPPAVGDSVVLVEERTLQVMAEVEPRPDAPVQVALPAGRYRVQVRRGAQVLFGRVYLPWGERQRLQPESLEVRTLALHQRKGALMGSNDWRLQAGLGVGRAATPIGGWGPQAGLFRAVEEPGQLGPSFVGGVTLGVTRAFTQQLRLDQVELGAWSGVGVAGALGRVWTGAHAGVGVLGLFQRAKSLDSARRQLIDLPDTRLRAGAGAAVFAALSAELPLGARAGLFARLGGHVALTRQDGELRLSPVPTLLLGSTWGH</sequence>
<organism evidence="2 3">
    <name type="scientific">Pyxidicoccus parkwayensis</name>
    <dbReference type="NCBI Taxonomy" id="2813578"/>
    <lineage>
        <taxon>Bacteria</taxon>
        <taxon>Pseudomonadati</taxon>
        <taxon>Myxococcota</taxon>
        <taxon>Myxococcia</taxon>
        <taxon>Myxococcales</taxon>
        <taxon>Cystobacterineae</taxon>
        <taxon>Myxococcaceae</taxon>
        <taxon>Pyxidicoccus</taxon>
    </lineage>
</organism>
<evidence type="ECO:0000313" key="2">
    <source>
        <dbReference type="EMBL" id="QSQ27937.1"/>
    </source>
</evidence>
<keyword evidence="3" id="KW-1185">Reference proteome</keyword>
<dbReference type="Gene3D" id="3.40.50.1460">
    <property type="match status" value="1"/>
</dbReference>
<feature type="domain" description="Peptidase C14 caspase" evidence="1">
    <location>
        <begin position="11"/>
        <end position="239"/>
    </location>
</feature>
<accession>A0ABX7PBY5</accession>
<dbReference type="Proteomes" id="UP000662747">
    <property type="component" value="Chromosome"/>
</dbReference>
<evidence type="ECO:0000259" key="1">
    <source>
        <dbReference type="Pfam" id="PF00656"/>
    </source>
</evidence>